<name>A0A1I3S9N5_9BURK</name>
<accession>A0A1I3S9N5</accession>
<sequence length="221" mass="24677">MSTANIPPVQPAHSVLEQLHAPFFVQKVAVSRQLAKHDRTAALVSMCTGKRVLHVGCVDSPIFDPRSNLHLSLLNSGVCTELIGVDADENGLHELAQHCDQPLYADLAQVQGPVDIVLIPEVLEHVGNVASFLEQIDRIDFGNVVITVPDAVQCYPRHFDFVDRDETFVEIVHPDHNYWFTPYTLLNVIRKYTSWHVKGMFFFNNISLLLIASKEAPVDAS</sequence>
<dbReference type="RefSeq" id="WP_245811670.1">
    <property type="nucleotide sequence ID" value="NZ_CP041745.1"/>
</dbReference>
<dbReference type="EMBL" id="FOQU01000008">
    <property type="protein sequence ID" value="SFJ55100.1"/>
    <property type="molecule type" value="Genomic_DNA"/>
</dbReference>
<dbReference type="InterPro" id="IPR029063">
    <property type="entry name" value="SAM-dependent_MTases_sf"/>
</dbReference>
<organism evidence="1 2">
    <name type="scientific">Paraburkholderia megapolitana</name>
    <dbReference type="NCBI Taxonomy" id="420953"/>
    <lineage>
        <taxon>Bacteria</taxon>
        <taxon>Pseudomonadati</taxon>
        <taxon>Pseudomonadota</taxon>
        <taxon>Betaproteobacteria</taxon>
        <taxon>Burkholderiales</taxon>
        <taxon>Burkholderiaceae</taxon>
        <taxon>Paraburkholderia</taxon>
    </lineage>
</organism>
<protein>
    <recommendedName>
        <fullName evidence="3">Methyltransferase domain-containing protein</fullName>
    </recommendedName>
</protein>
<evidence type="ECO:0000313" key="1">
    <source>
        <dbReference type="EMBL" id="SFJ55100.1"/>
    </source>
</evidence>
<dbReference type="Gene3D" id="3.40.50.150">
    <property type="entry name" value="Vaccinia Virus protein VP39"/>
    <property type="match status" value="1"/>
</dbReference>
<dbReference type="STRING" id="420953.SAMN05192543_10885"/>
<keyword evidence="2" id="KW-1185">Reference proteome</keyword>
<evidence type="ECO:0000313" key="2">
    <source>
        <dbReference type="Proteomes" id="UP000199548"/>
    </source>
</evidence>
<proteinExistence type="predicted"/>
<dbReference type="Proteomes" id="UP000199548">
    <property type="component" value="Unassembled WGS sequence"/>
</dbReference>
<reference evidence="1 2" key="1">
    <citation type="submission" date="2016-10" db="EMBL/GenBank/DDBJ databases">
        <authorList>
            <person name="de Groot N.N."/>
        </authorList>
    </citation>
    <scope>NUCLEOTIDE SEQUENCE [LARGE SCALE GENOMIC DNA]</scope>
    <source>
        <strain evidence="1 2">LMG 23650</strain>
    </source>
</reference>
<evidence type="ECO:0008006" key="3">
    <source>
        <dbReference type="Google" id="ProtNLM"/>
    </source>
</evidence>
<gene>
    <name evidence="1" type="ORF">SAMN05192543_10885</name>
</gene>
<dbReference type="AlphaFoldDB" id="A0A1I3S9N5"/>
<dbReference type="SUPFAM" id="SSF53335">
    <property type="entry name" value="S-adenosyl-L-methionine-dependent methyltransferases"/>
    <property type="match status" value="1"/>
</dbReference>